<accession>T0RV11</accession>
<organism evidence="1 2">
    <name type="scientific">Saprolegnia diclina (strain VS20)</name>
    <dbReference type="NCBI Taxonomy" id="1156394"/>
    <lineage>
        <taxon>Eukaryota</taxon>
        <taxon>Sar</taxon>
        <taxon>Stramenopiles</taxon>
        <taxon>Oomycota</taxon>
        <taxon>Saprolegniomycetes</taxon>
        <taxon>Saprolegniales</taxon>
        <taxon>Saprolegniaceae</taxon>
        <taxon>Saprolegnia</taxon>
    </lineage>
</organism>
<gene>
    <name evidence="1" type="ORF">SDRG_06433</name>
</gene>
<dbReference type="Proteomes" id="UP000030762">
    <property type="component" value="Unassembled WGS sequence"/>
</dbReference>
<dbReference type="VEuPathDB" id="FungiDB:SDRG_06433"/>
<dbReference type="OMA" id="HEPKWIT"/>
<proteinExistence type="predicted"/>
<dbReference type="GeneID" id="19947160"/>
<name>T0RV11_SAPDV</name>
<protein>
    <submittedName>
        <fullName evidence="1">Uncharacterized protein</fullName>
    </submittedName>
</protein>
<dbReference type="EMBL" id="JH767148">
    <property type="protein sequence ID" value="EQC36328.1"/>
    <property type="molecule type" value="Genomic_DNA"/>
</dbReference>
<keyword evidence="2" id="KW-1185">Reference proteome</keyword>
<dbReference type="OrthoDB" id="60498at2759"/>
<dbReference type="AlphaFoldDB" id="T0RV11"/>
<dbReference type="RefSeq" id="XP_008610434.1">
    <property type="nucleotide sequence ID" value="XM_008612212.1"/>
</dbReference>
<evidence type="ECO:0000313" key="1">
    <source>
        <dbReference type="EMBL" id="EQC36328.1"/>
    </source>
</evidence>
<evidence type="ECO:0000313" key="2">
    <source>
        <dbReference type="Proteomes" id="UP000030762"/>
    </source>
</evidence>
<dbReference type="InParanoid" id="T0RV11"/>
<reference evidence="1 2" key="1">
    <citation type="submission" date="2012-04" db="EMBL/GenBank/DDBJ databases">
        <title>The Genome Sequence of Saprolegnia declina VS20.</title>
        <authorList>
            <consortium name="The Broad Institute Genome Sequencing Platform"/>
            <person name="Russ C."/>
            <person name="Nusbaum C."/>
            <person name="Tyler B."/>
            <person name="van West P."/>
            <person name="Dieguez-Uribeondo J."/>
            <person name="de Bruijn I."/>
            <person name="Tripathy S."/>
            <person name="Jiang R."/>
            <person name="Young S.K."/>
            <person name="Zeng Q."/>
            <person name="Gargeya S."/>
            <person name="Fitzgerald M."/>
            <person name="Haas B."/>
            <person name="Abouelleil A."/>
            <person name="Alvarado L."/>
            <person name="Arachchi H.M."/>
            <person name="Berlin A."/>
            <person name="Chapman S.B."/>
            <person name="Goldberg J."/>
            <person name="Griggs A."/>
            <person name="Gujja S."/>
            <person name="Hansen M."/>
            <person name="Howarth C."/>
            <person name="Imamovic A."/>
            <person name="Larimer J."/>
            <person name="McCowen C."/>
            <person name="Montmayeur A."/>
            <person name="Murphy C."/>
            <person name="Neiman D."/>
            <person name="Pearson M."/>
            <person name="Priest M."/>
            <person name="Roberts A."/>
            <person name="Saif S."/>
            <person name="Shea T."/>
            <person name="Sisk P."/>
            <person name="Sykes S."/>
            <person name="Wortman J."/>
            <person name="Nusbaum C."/>
            <person name="Birren B."/>
        </authorList>
    </citation>
    <scope>NUCLEOTIDE SEQUENCE [LARGE SCALE GENOMIC DNA]</scope>
    <source>
        <strain evidence="1 2">VS20</strain>
    </source>
</reference>
<sequence length="149" mass="16915">MPRALSLPPSHAVLGNPALVREVVAYQGGVTHAVRVEYQAWRAFVTEMQEDGMYSVFGLLRSMLLSSLTDTRFMLHQAIIENRPESVLCLVEHEPKWITPSAFTLARQRGLKPILHILHEHTSDVRQRQAARAKLLHIKAETMQSKLKI</sequence>